<dbReference type="CDD" id="cd00009">
    <property type="entry name" value="AAA"/>
    <property type="match status" value="1"/>
</dbReference>
<protein>
    <submittedName>
        <fullName evidence="6">AAA family ATPase</fullName>
    </submittedName>
</protein>
<dbReference type="Pfam" id="PF02954">
    <property type="entry name" value="HTH_8"/>
    <property type="match status" value="1"/>
</dbReference>
<organism evidence="6 7">
    <name type="scientific">Brevibacillus laterosporus</name>
    <name type="common">Bacillus laterosporus</name>
    <dbReference type="NCBI Taxonomy" id="1465"/>
    <lineage>
        <taxon>Bacteria</taxon>
        <taxon>Bacillati</taxon>
        <taxon>Bacillota</taxon>
        <taxon>Bacilli</taxon>
        <taxon>Bacillales</taxon>
        <taxon>Paenibacillaceae</taxon>
        <taxon>Brevibacillus</taxon>
    </lineage>
</organism>
<dbReference type="PRINTS" id="PR01590">
    <property type="entry name" value="HTHFIS"/>
</dbReference>
<dbReference type="PROSITE" id="PS00688">
    <property type="entry name" value="SIGMA54_INTERACT_3"/>
    <property type="match status" value="1"/>
</dbReference>
<evidence type="ECO:0000256" key="2">
    <source>
        <dbReference type="ARBA" id="ARBA00022840"/>
    </source>
</evidence>
<proteinExistence type="predicted"/>
<dbReference type="OrthoDB" id="9771372at2"/>
<dbReference type="Gene3D" id="3.40.50.300">
    <property type="entry name" value="P-loop containing nucleotide triphosphate hydrolases"/>
    <property type="match status" value="1"/>
</dbReference>
<dbReference type="InterPro" id="IPR025944">
    <property type="entry name" value="Sigma_54_int_dom_CS"/>
</dbReference>
<dbReference type="EMBL" id="CP033464">
    <property type="protein sequence ID" value="QDX91459.1"/>
    <property type="molecule type" value="Genomic_DNA"/>
</dbReference>
<dbReference type="Proteomes" id="UP000319432">
    <property type="component" value="Chromosome"/>
</dbReference>
<dbReference type="InterPro" id="IPR002078">
    <property type="entry name" value="Sigma_54_int"/>
</dbReference>
<dbReference type="FunFam" id="3.40.50.300:FF:000006">
    <property type="entry name" value="DNA-binding transcriptional regulator NtrC"/>
    <property type="match status" value="1"/>
</dbReference>
<keyword evidence="3" id="KW-0805">Transcription regulation</keyword>
<dbReference type="SUPFAM" id="SSF46689">
    <property type="entry name" value="Homeodomain-like"/>
    <property type="match status" value="1"/>
</dbReference>
<accession>A0A518V3A1</accession>
<dbReference type="SMART" id="SM00382">
    <property type="entry name" value="AAA"/>
    <property type="match status" value="1"/>
</dbReference>
<dbReference type="Gene3D" id="1.10.10.60">
    <property type="entry name" value="Homeodomain-like"/>
    <property type="match status" value="1"/>
</dbReference>
<dbReference type="SUPFAM" id="SSF55785">
    <property type="entry name" value="PYP-like sensor domain (PAS domain)"/>
    <property type="match status" value="1"/>
</dbReference>
<dbReference type="Pfam" id="PF25601">
    <property type="entry name" value="AAA_lid_14"/>
    <property type="match status" value="1"/>
</dbReference>
<evidence type="ECO:0000313" key="7">
    <source>
        <dbReference type="Proteomes" id="UP000319432"/>
    </source>
</evidence>
<dbReference type="GO" id="GO:0006355">
    <property type="term" value="P:regulation of DNA-templated transcription"/>
    <property type="evidence" value="ECO:0007669"/>
    <property type="project" value="InterPro"/>
</dbReference>
<dbReference type="Gene3D" id="3.30.450.20">
    <property type="entry name" value="PAS domain"/>
    <property type="match status" value="1"/>
</dbReference>
<dbReference type="PANTHER" id="PTHR32071:SF57">
    <property type="entry name" value="C4-DICARBOXYLATE TRANSPORT TRANSCRIPTIONAL REGULATORY PROTEIN DCTD"/>
    <property type="match status" value="1"/>
</dbReference>
<dbReference type="Pfam" id="PF00158">
    <property type="entry name" value="Sigma54_activat"/>
    <property type="match status" value="1"/>
</dbReference>
<dbReference type="InterPro" id="IPR009057">
    <property type="entry name" value="Homeodomain-like_sf"/>
</dbReference>
<evidence type="ECO:0000256" key="3">
    <source>
        <dbReference type="ARBA" id="ARBA00023015"/>
    </source>
</evidence>
<dbReference type="SUPFAM" id="SSF52540">
    <property type="entry name" value="P-loop containing nucleoside triphosphate hydrolases"/>
    <property type="match status" value="1"/>
</dbReference>
<dbReference type="InterPro" id="IPR025662">
    <property type="entry name" value="Sigma_54_int_dom_ATP-bd_1"/>
</dbReference>
<feature type="domain" description="Sigma-54 factor interaction" evidence="5">
    <location>
        <begin position="149"/>
        <end position="379"/>
    </location>
</feature>
<dbReference type="GO" id="GO:0043565">
    <property type="term" value="F:sequence-specific DNA binding"/>
    <property type="evidence" value="ECO:0007669"/>
    <property type="project" value="InterPro"/>
</dbReference>
<evidence type="ECO:0000256" key="1">
    <source>
        <dbReference type="ARBA" id="ARBA00022741"/>
    </source>
</evidence>
<dbReference type="InterPro" id="IPR035965">
    <property type="entry name" value="PAS-like_dom_sf"/>
</dbReference>
<reference evidence="6 7" key="1">
    <citation type="submission" date="2018-11" db="EMBL/GenBank/DDBJ databases">
        <title>Phylogenetic determinants of toxin gene distribution in genomes of Brevibacillus laterosporus.</title>
        <authorList>
            <person name="Glare T.R."/>
            <person name="Durrant A."/>
            <person name="Berry C."/>
            <person name="Palma L."/>
            <person name="Ormskirk M."/>
            <person name="Cox M.O."/>
        </authorList>
    </citation>
    <scope>NUCLEOTIDE SEQUENCE [LARGE SCALE GENOMIC DNA]</scope>
    <source>
        <strain evidence="6 7">1821L</strain>
    </source>
</reference>
<name>A0A518V3A1_BRELA</name>
<keyword evidence="2" id="KW-0067">ATP-binding</keyword>
<dbReference type="PROSITE" id="PS50045">
    <property type="entry name" value="SIGMA54_INTERACT_4"/>
    <property type="match status" value="1"/>
</dbReference>
<evidence type="ECO:0000313" key="6">
    <source>
        <dbReference type="EMBL" id="QDX91459.1"/>
    </source>
</evidence>
<evidence type="ECO:0000256" key="4">
    <source>
        <dbReference type="ARBA" id="ARBA00023163"/>
    </source>
</evidence>
<keyword evidence="1" id="KW-0547">Nucleotide-binding</keyword>
<keyword evidence="4" id="KW-0804">Transcription</keyword>
<evidence type="ECO:0000259" key="5">
    <source>
        <dbReference type="PROSITE" id="PS50045"/>
    </source>
</evidence>
<gene>
    <name evidence="6" type="ORF">EEL30_03135</name>
</gene>
<dbReference type="InterPro" id="IPR027417">
    <property type="entry name" value="P-loop_NTPase"/>
</dbReference>
<dbReference type="InterPro" id="IPR003593">
    <property type="entry name" value="AAA+_ATPase"/>
</dbReference>
<keyword evidence="7" id="KW-1185">Reference proteome</keyword>
<dbReference type="InterPro" id="IPR058031">
    <property type="entry name" value="AAA_lid_NorR"/>
</dbReference>
<dbReference type="GO" id="GO:0005524">
    <property type="term" value="F:ATP binding"/>
    <property type="evidence" value="ECO:0007669"/>
    <property type="project" value="UniProtKB-KW"/>
</dbReference>
<sequence>MTFHSAASSDYLELLEEVFEKAYECIVLTDPEGIILMMNHNYRNFIGIVDPIGKHVTGVIENTRMHVVAKTGKAELAEIQRINGREMIANRVPIYREERMIAVLGTVMFQDVRQLHALSATVDQLKQELDYYKGELHRKLGATYRFEQIVSASDLMNKCKELAMKVAKSDTTVLITGESGTGKELFAHAIHAASQRAMGPFIRVNCAAIPDNLLESELFGYEEGAFTGALRKGKKGKFELADRGTILLDEIGDMPLALQAKLLRILQEKEVERVGGSRPISLDVRVIASTNKDMIALMKAGTFREDLFYRLHVVTVTIPPLRDRLEDLPYLIESLREQLIESTGIVVKGMDEEVWDVLRYHSWPGNVRELRNVLERAMHMMEGNWLRAEHILLPTSTSRSMVKQSRFPSLKECLAKAELEALQQAVQLSGGNKREAAKLLGISKSSFYQKWEKQLSEQTKQVKY</sequence>
<dbReference type="Gene3D" id="1.10.8.60">
    <property type="match status" value="1"/>
</dbReference>
<dbReference type="PROSITE" id="PS00675">
    <property type="entry name" value="SIGMA54_INTERACT_1"/>
    <property type="match status" value="1"/>
</dbReference>
<dbReference type="InterPro" id="IPR002197">
    <property type="entry name" value="HTH_Fis"/>
</dbReference>
<dbReference type="PANTHER" id="PTHR32071">
    <property type="entry name" value="TRANSCRIPTIONAL REGULATORY PROTEIN"/>
    <property type="match status" value="1"/>
</dbReference>
<dbReference type="AlphaFoldDB" id="A0A518V3A1"/>